<keyword evidence="10" id="KW-0963">Cytoplasm</keyword>
<dbReference type="NCBIfam" id="TIGR00513">
    <property type="entry name" value="accA"/>
    <property type="match status" value="1"/>
</dbReference>
<dbReference type="PRINTS" id="PR01069">
    <property type="entry name" value="ACCCTRFRASEA"/>
</dbReference>
<dbReference type="Gene3D" id="3.90.226.10">
    <property type="entry name" value="2-enoyl-CoA Hydratase, Chain A, domain 1"/>
    <property type="match status" value="1"/>
</dbReference>
<dbReference type="NCBIfam" id="NF004344">
    <property type="entry name" value="PRK05724.1"/>
    <property type="match status" value="1"/>
</dbReference>
<comment type="function">
    <text evidence="10">Component of the acetyl coenzyme A carboxylase (ACC) complex. First, biotin carboxylase catalyzes the carboxylation of biotin on its carrier protein (BCCP) and then the CO(2) group is transferred by the carboxyltransferase to acetyl-CoA to form malonyl-CoA.</text>
</comment>
<feature type="domain" description="CoA carboxyltransferase C-terminal" evidence="11">
    <location>
        <begin position="1"/>
        <end position="244"/>
    </location>
</feature>
<organism evidence="12 13">
    <name type="scientific">Sarcina ventriculi</name>
    <name type="common">Clostridium ventriculi</name>
    <dbReference type="NCBI Taxonomy" id="1267"/>
    <lineage>
        <taxon>Bacteria</taxon>
        <taxon>Bacillati</taxon>
        <taxon>Bacillota</taxon>
        <taxon>Clostridia</taxon>
        <taxon>Eubacteriales</taxon>
        <taxon>Clostridiaceae</taxon>
        <taxon>Sarcina</taxon>
    </lineage>
</organism>
<comment type="caution">
    <text evidence="12">The sequence shown here is derived from an EMBL/GenBank/DDBJ whole genome shotgun (WGS) entry which is preliminary data.</text>
</comment>
<dbReference type="PANTHER" id="PTHR42853:SF3">
    <property type="entry name" value="ACETYL-COENZYME A CARBOXYLASE CARBOXYL TRANSFERASE SUBUNIT ALPHA, CHLOROPLASTIC"/>
    <property type="match status" value="1"/>
</dbReference>
<comment type="catalytic activity">
    <reaction evidence="9 10">
        <text>N(6)-carboxybiotinyl-L-lysyl-[protein] + acetyl-CoA = N(6)-biotinyl-L-lysyl-[protein] + malonyl-CoA</text>
        <dbReference type="Rhea" id="RHEA:54728"/>
        <dbReference type="Rhea" id="RHEA-COMP:10505"/>
        <dbReference type="Rhea" id="RHEA-COMP:10506"/>
        <dbReference type="ChEBI" id="CHEBI:57288"/>
        <dbReference type="ChEBI" id="CHEBI:57384"/>
        <dbReference type="ChEBI" id="CHEBI:83144"/>
        <dbReference type="ChEBI" id="CHEBI:83145"/>
        <dbReference type="EC" id="2.1.3.15"/>
    </reaction>
</comment>
<keyword evidence="8 10" id="KW-0275">Fatty acid biosynthesis</keyword>
<keyword evidence="4 10" id="KW-0547">Nucleotide-binding</keyword>
<name>A0ABM9UMW6_SARVE</name>
<protein>
    <recommendedName>
        <fullName evidence="10">Acetyl-coenzyme A carboxylase carboxyl transferase subunit alpha</fullName>
        <shortName evidence="10">ACCase subunit alpha</shortName>
        <shortName evidence="10">Acetyl-CoA carboxylase carboxyltransferase subunit alpha</shortName>
        <ecNumber evidence="10">2.1.3.15</ecNumber>
    </recommendedName>
</protein>
<reference evidence="12 13" key="1">
    <citation type="submission" date="2015-09" db="EMBL/GenBank/DDBJ databases">
        <authorList>
            <consortium name="Pathogen Informatics"/>
        </authorList>
    </citation>
    <scope>NUCLEOTIDE SEQUENCE [LARGE SCALE GENOMIC DNA]</scope>
    <source>
        <strain evidence="12 13">2789STDY5834858</strain>
    </source>
</reference>
<dbReference type="GO" id="GO:0003989">
    <property type="term" value="F:acetyl-CoA carboxylase activity"/>
    <property type="evidence" value="ECO:0007669"/>
    <property type="project" value="UniProtKB-EC"/>
</dbReference>
<comment type="subcellular location">
    <subcellularLocation>
        <location evidence="10">Cytoplasm</location>
    </subcellularLocation>
</comment>
<dbReference type="NCBIfam" id="NF041504">
    <property type="entry name" value="AccA_sub"/>
    <property type="match status" value="1"/>
</dbReference>
<comment type="subunit">
    <text evidence="10">Acetyl-CoA carboxylase is a heterohexamer composed of biotin carboxyl carrier protein (AccB), biotin carboxylase (AccC) and two subunits each of ACCase subunit alpha (AccA) and ACCase subunit beta (AccD).</text>
</comment>
<evidence type="ECO:0000256" key="3">
    <source>
        <dbReference type="ARBA" id="ARBA00022679"/>
    </source>
</evidence>
<accession>A0ABM9UMW6</accession>
<evidence type="ECO:0000256" key="9">
    <source>
        <dbReference type="ARBA" id="ARBA00049152"/>
    </source>
</evidence>
<comment type="pathway">
    <text evidence="1 10">Lipid metabolism; malonyl-CoA biosynthesis; malonyl-CoA from acetyl-CoA: step 1/1.</text>
</comment>
<keyword evidence="13" id="KW-1185">Reference proteome</keyword>
<dbReference type="HAMAP" id="MF_00823">
    <property type="entry name" value="AcetylCoA_CT_alpha"/>
    <property type="match status" value="1"/>
</dbReference>
<dbReference type="InterPro" id="IPR001095">
    <property type="entry name" value="Acetyl_CoA_COase_a_su"/>
</dbReference>
<dbReference type="PANTHER" id="PTHR42853">
    <property type="entry name" value="ACETYL-COENZYME A CARBOXYLASE CARBOXYL TRANSFERASE SUBUNIT ALPHA"/>
    <property type="match status" value="1"/>
</dbReference>
<evidence type="ECO:0000256" key="5">
    <source>
        <dbReference type="ARBA" id="ARBA00022832"/>
    </source>
</evidence>
<keyword evidence="12" id="KW-0436">Ligase</keyword>
<dbReference type="PROSITE" id="PS50989">
    <property type="entry name" value="COA_CT_CTER"/>
    <property type="match status" value="1"/>
</dbReference>
<dbReference type="GO" id="GO:0016740">
    <property type="term" value="F:transferase activity"/>
    <property type="evidence" value="ECO:0007669"/>
    <property type="project" value="UniProtKB-KW"/>
</dbReference>
<sequence length="270" mass="30006">MINKKLTAWERLSIARSPQRPTSLDYIKLIFKDFFELHGDRNFRDDKALIGGIAFLGEMPVTVIGIQKGKNLKENLETNFGSLHPEGYRKALRLMKQAEKFKRPVICFINTAGAYCGVGAEERGQGEAIAKNLIEMSMLKVPIISIIIGEGGSGGAIGLANSDRVWMLENSVYSVLSPEGFASILFKDPSKSKEVAELMEITSFDLLEKGVIEKIIPEPKGGAEKDVVSVANNIKKELVEELNILLNMNIDELLNARYARFRKFGKLEIS</sequence>
<dbReference type="InterPro" id="IPR011763">
    <property type="entry name" value="COA_CT_C"/>
</dbReference>
<dbReference type="Pfam" id="PF03255">
    <property type="entry name" value="ACCA"/>
    <property type="match status" value="1"/>
</dbReference>
<evidence type="ECO:0000313" key="13">
    <source>
        <dbReference type="Proteomes" id="UP000095488"/>
    </source>
</evidence>
<keyword evidence="2 10" id="KW-0444">Lipid biosynthesis</keyword>
<comment type="similarity">
    <text evidence="10">Belongs to the AccA family.</text>
</comment>
<dbReference type="InterPro" id="IPR029045">
    <property type="entry name" value="ClpP/crotonase-like_dom_sf"/>
</dbReference>
<evidence type="ECO:0000256" key="7">
    <source>
        <dbReference type="ARBA" id="ARBA00023098"/>
    </source>
</evidence>
<dbReference type="EC" id="2.1.3.15" evidence="10"/>
<keyword evidence="7 10" id="KW-0443">Lipid metabolism</keyword>
<evidence type="ECO:0000256" key="1">
    <source>
        <dbReference type="ARBA" id="ARBA00004956"/>
    </source>
</evidence>
<evidence type="ECO:0000256" key="4">
    <source>
        <dbReference type="ARBA" id="ARBA00022741"/>
    </source>
</evidence>
<dbReference type="Proteomes" id="UP000095488">
    <property type="component" value="Unassembled WGS sequence"/>
</dbReference>
<dbReference type="EMBL" id="CYZR01000001">
    <property type="protein sequence ID" value="CUN43074.1"/>
    <property type="molecule type" value="Genomic_DNA"/>
</dbReference>
<dbReference type="SUPFAM" id="SSF52096">
    <property type="entry name" value="ClpP/crotonase"/>
    <property type="match status" value="1"/>
</dbReference>
<evidence type="ECO:0000256" key="8">
    <source>
        <dbReference type="ARBA" id="ARBA00023160"/>
    </source>
</evidence>
<evidence type="ECO:0000259" key="11">
    <source>
        <dbReference type="PROSITE" id="PS50989"/>
    </source>
</evidence>
<evidence type="ECO:0000256" key="6">
    <source>
        <dbReference type="ARBA" id="ARBA00022840"/>
    </source>
</evidence>
<dbReference type="RefSeq" id="WP_055257015.1">
    <property type="nucleotide sequence ID" value="NZ_BCMV01000028.1"/>
</dbReference>
<gene>
    <name evidence="10 12" type="primary">accA</name>
    <name evidence="12" type="ORF">ERS852473_00104</name>
</gene>
<evidence type="ECO:0000256" key="2">
    <source>
        <dbReference type="ARBA" id="ARBA00022516"/>
    </source>
</evidence>
<keyword evidence="6 10" id="KW-0067">ATP-binding</keyword>
<evidence type="ECO:0000256" key="10">
    <source>
        <dbReference type="HAMAP-Rule" id="MF_00823"/>
    </source>
</evidence>
<evidence type="ECO:0000313" key="12">
    <source>
        <dbReference type="EMBL" id="CUN43074.1"/>
    </source>
</evidence>
<keyword evidence="5 10" id="KW-0276">Fatty acid metabolism</keyword>
<keyword evidence="3 10" id="KW-0808">Transferase</keyword>
<proteinExistence type="inferred from homology"/>